<evidence type="ECO:0000313" key="2">
    <source>
        <dbReference type="EMBL" id="SEO50737.1"/>
    </source>
</evidence>
<evidence type="ECO:0000313" key="3">
    <source>
        <dbReference type="Proteomes" id="UP000183898"/>
    </source>
</evidence>
<protein>
    <submittedName>
        <fullName evidence="2">Uncharacterized protein</fullName>
    </submittedName>
</protein>
<dbReference type="AlphaFoldDB" id="A0A1H8Q9Z8"/>
<accession>A0A1H8Q9Z8</accession>
<feature type="region of interest" description="Disordered" evidence="1">
    <location>
        <begin position="57"/>
        <end position="83"/>
    </location>
</feature>
<evidence type="ECO:0000256" key="1">
    <source>
        <dbReference type="SAM" id="MobiDB-lite"/>
    </source>
</evidence>
<name>A0A1H8Q9Z8_9PROT</name>
<sequence>MKAFPDKPRLPCYVLMMDSVGDYRCGCRQKWVVINLCYRLSVNCGYRIYSEAGGRVGAGKDAASSGVAPADAGSLPPGILYTQ</sequence>
<proteinExistence type="predicted"/>
<organism evidence="2 3">
    <name type="scientific">Nitrosospira multiformis</name>
    <dbReference type="NCBI Taxonomy" id="1231"/>
    <lineage>
        <taxon>Bacteria</taxon>
        <taxon>Pseudomonadati</taxon>
        <taxon>Pseudomonadota</taxon>
        <taxon>Betaproteobacteria</taxon>
        <taxon>Nitrosomonadales</taxon>
        <taxon>Nitrosomonadaceae</taxon>
        <taxon>Nitrosospira</taxon>
    </lineage>
</organism>
<gene>
    <name evidence="2" type="ORF">SAMN05216404_1303</name>
</gene>
<reference evidence="2 3" key="1">
    <citation type="submission" date="2016-10" db="EMBL/GenBank/DDBJ databases">
        <authorList>
            <person name="de Groot N.N."/>
        </authorList>
    </citation>
    <scope>NUCLEOTIDE SEQUENCE [LARGE SCALE GENOMIC DNA]</scope>
    <source>
        <strain evidence="2 3">Nl18</strain>
    </source>
</reference>
<dbReference type="EMBL" id="FOCT01000030">
    <property type="protein sequence ID" value="SEO50737.1"/>
    <property type="molecule type" value="Genomic_DNA"/>
</dbReference>
<dbReference type="Proteomes" id="UP000183898">
    <property type="component" value="Unassembled WGS sequence"/>
</dbReference>